<dbReference type="PRINTS" id="PR01036">
    <property type="entry name" value="TCRTETB"/>
</dbReference>
<feature type="transmembrane region" description="Helical" evidence="7">
    <location>
        <begin position="44"/>
        <end position="64"/>
    </location>
</feature>
<dbReference type="RefSeq" id="WP_306825000.1">
    <property type="nucleotide sequence ID" value="NZ_JAUSQM010000001.1"/>
</dbReference>
<feature type="domain" description="Major facilitator superfamily (MFS) profile" evidence="8">
    <location>
        <begin position="9"/>
        <end position="438"/>
    </location>
</feature>
<evidence type="ECO:0000313" key="10">
    <source>
        <dbReference type="Proteomes" id="UP001240447"/>
    </source>
</evidence>
<organism evidence="9 10">
    <name type="scientific">Nocardioides massiliensis</name>
    <dbReference type="NCBI Taxonomy" id="1325935"/>
    <lineage>
        <taxon>Bacteria</taxon>
        <taxon>Bacillati</taxon>
        <taxon>Actinomycetota</taxon>
        <taxon>Actinomycetes</taxon>
        <taxon>Propionibacteriales</taxon>
        <taxon>Nocardioidaceae</taxon>
        <taxon>Nocardioides</taxon>
    </lineage>
</organism>
<evidence type="ECO:0000259" key="8">
    <source>
        <dbReference type="PROSITE" id="PS50850"/>
    </source>
</evidence>
<protein>
    <submittedName>
        <fullName evidence="9">MFS family permease</fullName>
    </submittedName>
</protein>
<feature type="transmembrane region" description="Helical" evidence="7">
    <location>
        <begin position="158"/>
        <end position="179"/>
    </location>
</feature>
<dbReference type="InterPro" id="IPR011701">
    <property type="entry name" value="MFS"/>
</dbReference>
<evidence type="ECO:0000256" key="3">
    <source>
        <dbReference type="ARBA" id="ARBA00022475"/>
    </source>
</evidence>
<keyword evidence="10" id="KW-1185">Reference proteome</keyword>
<dbReference type="Gene3D" id="1.20.1720.10">
    <property type="entry name" value="Multidrug resistance protein D"/>
    <property type="match status" value="1"/>
</dbReference>
<keyword evidence="4 7" id="KW-0812">Transmembrane</keyword>
<feature type="transmembrane region" description="Helical" evidence="7">
    <location>
        <begin position="288"/>
        <end position="309"/>
    </location>
</feature>
<comment type="caution">
    <text evidence="9">The sequence shown here is derived from an EMBL/GenBank/DDBJ whole genome shotgun (WGS) entry which is preliminary data.</text>
</comment>
<keyword evidence="5 7" id="KW-1133">Transmembrane helix</keyword>
<feature type="transmembrane region" description="Helical" evidence="7">
    <location>
        <begin position="216"/>
        <end position="238"/>
    </location>
</feature>
<feature type="transmembrane region" description="Helical" evidence="7">
    <location>
        <begin position="76"/>
        <end position="96"/>
    </location>
</feature>
<evidence type="ECO:0000256" key="7">
    <source>
        <dbReference type="SAM" id="Phobius"/>
    </source>
</evidence>
<dbReference type="SUPFAM" id="SSF103473">
    <property type="entry name" value="MFS general substrate transporter"/>
    <property type="match status" value="1"/>
</dbReference>
<reference evidence="9 10" key="1">
    <citation type="submission" date="2023-07" db="EMBL/GenBank/DDBJ databases">
        <title>Sequencing the genomes of 1000 actinobacteria strains.</title>
        <authorList>
            <person name="Klenk H.-P."/>
        </authorList>
    </citation>
    <scope>NUCLEOTIDE SEQUENCE [LARGE SCALE GENOMIC DNA]</scope>
    <source>
        <strain evidence="9 10">GD13</strain>
    </source>
</reference>
<proteinExistence type="predicted"/>
<name>A0ABT9NPU3_9ACTN</name>
<dbReference type="Gene3D" id="1.20.1250.20">
    <property type="entry name" value="MFS general substrate transporter like domains"/>
    <property type="match status" value="1"/>
</dbReference>
<dbReference type="PROSITE" id="PS50850">
    <property type="entry name" value="MFS"/>
    <property type="match status" value="1"/>
</dbReference>
<evidence type="ECO:0000313" key="9">
    <source>
        <dbReference type="EMBL" id="MDP9821870.1"/>
    </source>
</evidence>
<evidence type="ECO:0000256" key="6">
    <source>
        <dbReference type="ARBA" id="ARBA00023136"/>
    </source>
</evidence>
<dbReference type="Pfam" id="PF07690">
    <property type="entry name" value="MFS_1"/>
    <property type="match status" value="1"/>
</dbReference>
<feature type="transmembrane region" description="Helical" evidence="7">
    <location>
        <begin position="259"/>
        <end position="282"/>
    </location>
</feature>
<accession>A0ABT9NPU3</accession>
<gene>
    <name evidence="9" type="ORF">J2S59_001679</name>
</gene>
<comment type="subcellular location">
    <subcellularLocation>
        <location evidence="1">Cell membrane</location>
        <topology evidence="1">Multi-pass membrane protein</topology>
    </subcellularLocation>
</comment>
<feature type="transmembrane region" description="Helical" evidence="7">
    <location>
        <begin position="381"/>
        <end position="401"/>
    </location>
</feature>
<feature type="transmembrane region" description="Helical" evidence="7">
    <location>
        <begin position="413"/>
        <end position="432"/>
    </location>
</feature>
<dbReference type="PANTHER" id="PTHR42718:SF46">
    <property type="entry name" value="BLR6921 PROTEIN"/>
    <property type="match status" value="1"/>
</dbReference>
<evidence type="ECO:0000256" key="2">
    <source>
        <dbReference type="ARBA" id="ARBA00022448"/>
    </source>
</evidence>
<dbReference type="PANTHER" id="PTHR42718">
    <property type="entry name" value="MAJOR FACILITATOR SUPERFAMILY MULTIDRUG TRANSPORTER MFSC"/>
    <property type="match status" value="1"/>
</dbReference>
<keyword evidence="6 7" id="KW-0472">Membrane</keyword>
<keyword evidence="3" id="KW-1003">Cell membrane</keyword>
<dbReference type="InterPro" id="IPR020846">
    <property type="entry name" value="MFS_dom"/>
</dbReference>
<feature type="transmembrane region" description="Helical" evidence="7">
    <location>
        <begin position="191"/>
        <end position="210"/>
    </location>
</feature>
<evidence type="ECO:0000256" key="4">
    <source>
        <dbReference type="ARBA" id="ARBA00022692"/>
    </source>
</evidence>
<evidence type="ECO:0000256" key="1">
    <source>
        <dbReference type="ARBA" id="ARBA00004651"/>
    </source>
</evidence>
<feature type="transmembrane region" description="Helical" evidence="7">
    <location>
        <begin position="102"/>
        <end position="121"/>
    </location>
</feature>
<sequence length="438" mass="43927">MTRDDSRRTSMLLGLLFGLAGMGSSSASIALVPMAADLDVTVGVATWAISLYILALAITTALYGRIADLVGVRIPLLAGVGLMSLGAVIAALAPAFEIVVVARLLQGMGAAAVPTLGVTLLTTRYDGPIRGVALGRLAGVSAAVTCAGPLIGGAVDHFIGWRAVMMLPVLGTLVLPFLLRSLLGGGSGATLDLLGAFLVSVTAGGVILVVQSPSTGVVVALVGLALMAVGTPSVVWRVRRQPHGFLPRAVISNGPLVRSAIAAAAIPAAWFALLVALPAALIEEGWETWQIGLLLMPAAFIALLIPPVTGRLIDTFGPFRTIATACAVAATALVATGLGVYFVAPALLLAAMILTTVAFGVGQPAMSAAVGEAVSLEVRGIALGVATLLFMVGGSIGSAVVGGLGPVLGVPQALGVMVLLPLVGLVAIGRLARVTHLP</sequence>
<dbReference type="Proteomes" id="UP001240447">
    <property type="component" value="Unassembled WGS sequence"/>
</dbReference>
<dbReference type="EMBL" id="JAUSQM010000001">
    <property type="protein sequence ID" value="MDP9821870.1"/>
    <property type="molecule type" value="Genomic_DNA"/>
</dbReference>
<feature type="transmembrane region" description="Helical" evidence="7">
    <location>
        <begin position="321"/>
        <end position="342"/>
    </location>
</feature>
<dbReference type="InterPro" id="IPR036259">
    <property type="entry name" value="MFS_trans_sf"/>
</dbReference>
<evidence type="ECO:0000256" key="5">
    <source>
        <dbReference type="ARBA" id="ARBA00022989"/>
    </source>
</evidence>
<feature type="transmembrane region" description="Helical" evidence="7">
    <location>
        <begin position="348"/>
        <end position="369"/>
    </location>
</feature>
<feature type="transmembrane region" description="Helical" evidence="7">
    <location>
        <begin position="133"/>
        <end position="152"/>
    </location>
</feature>
<keyword evidence="2" id="KW-0813">Transport</keyword>